<keyword evidence="2" id="KW-1185">Reference proteome</keyword>
<dbReference type="EMBL" id="ON724010">
    <property type="protein sequence ID" value="UVF60409.1"/>
    <property type="molecule type" value="Genomic_DNA"/>
</dbReference>
<dbReference type="KEGG" id="vg:80019639"/>
<evidence type="ECO:0000313" key="1">
    <source>
        <dbReference type="EMBL" id="UVF60409.1"/>
    </source>
</evidence>
<dbReference type="GeneID" id="80019639"/>
<evidence type="ECO:0000313" key="2">
    <source>
        <dbReference type="Proteomes" id="UP001059969"/>
    </source>
</evidence>
<gene>
    <name evidence="1" type="primary">1</name>
    <name evidence="1" type="ORF">SEA_PINEAPPLEPIZZA_1</name>
</gene>
<name>A0A976U8E5_9CAUD</name>
<dbReference type="RefSeq" id="YP_010755009.1">
    <property type="nucleotide sequence ID" value="NC_073467.1"/>
</dbReference>
<organism evidence="1 2">
    <name type="scientific">Microbacterium phage PineapplePizza</name>
    <dbReference type="NCBI Taxonomy" id="2927268"/>
    <lineage>
        <taxon>Viruses</taxon>
        <taxon>Duplodnaviria</taxon>
        <taxon>Heunggongvirae</taxon>
        <taxon>Uroviricota</taxon>
        <taxon>Caudoviricetes</taxon>
        <taxon>Amherstvirus</taxon>
        <taxon>Amherstvirus pineapplepizza</taxon>
    </lineage>
</organism>
<proteinExistence type="predicted"/>
<protein>
    <submittedName>
        <fullName evidence="1">Uncharacterized protein</fullName>
    </submittedName>
</protein>
<reference evidence="1" key="1">
    <citation type="submission" date="2022-06" db="EMBL/GenBank/DDBJ databases">
        <authorList>
            <person name="Butura J."/>
            <person name="LaBianca K."/>
            <person name="McKnight A."/>
            <person name="Pan K."/>
            <person name="Whelan S."/>
            <person name="Laramee A."/>
            <person name="Rocheleau J.M."/>
            <person name="Chien P."/>
            <person name="Garlena R.A."/>
            <person name="Russell D.A."/>
            <person name="Jacobs-Sera D."/>
            <person name="Hatfull G.F."/>
        </authorList>
    </citation>
    <scope>NUCLEOTIDE SEQUENCE</scope>
</reference>
<accession>A0A976U8E5</accession>
<sequence length="117" mass="13781">MINGLPRHFPMQYDVYLDYMHKLGYTPDEVNNVIGNLLERFTDPTTVTYEQHSRVLGHLHWMYTYSSMFRTGKPMRGPSQVYLYTDSMHVETTPIYDRLIRRTTFAPPIPFTETGDV</sequence>
<dbReference type="Proteomes" id="UP001059969">
    <property type="component" value="Segment"/>
</dbReference>